<protein>
    <submittedName>
        <fullName evidence="2">Uncharacterized protein</fullName>
    </submittedName>
</protein>
<keyword evidence="1" id="KW-0472">Membrane</keyword>
<evidence type="ECO:0000313" key="3">
    <source>
        <dbReference type="Proteomes" id="UP000253303"/>
    </source>
</evidence>
<sequence>MPRNGCANCCPMWSGCWMKRPPEDRPPDEAGSVLRRPRAAPRLSPAVARLAVAVTVVAAGAAAAGAVPGVAQSVGSPLYMYAVTALLSIGLYSSAHGISREVTKDLRTVVLAVTVGVLLKAVLIGGVMYLSWPRPESLLLGVAVAQIDPLSVAALIGSSRMSERAKNLLLAWASFDDPITALLTVYFSAMLLGGRGGVGAYLTTTWGNALLAGVVLLGWAVARWAAARYDWPVLHDPPTRRITGVAVLLAALVVAVQQFLVLGIALIGLFLRPGIERALGRVLSAAFLVAAFALGMLLPGGVEPVRGALLGVAAYAAQVVVGGLIPARGLTGVERVYLALGQQNGITAIMLALALLPGVPDAVAMIAPAVLTVNLLHLIANTLWERLDTAGQERMAERITQVRVGAKR</sequence>
<feature type="transmembrane region" description="Helical" evidence="1">
    <location>
        <begin position="282"/>
        <end position="302"/>
    </location>
</feature>
<keyword evidence="1" id="KW-0812">Transmembrane</keyword>
<feature type="transmembrane region" description="Helical" evidence="1">
    <location>
        <begin position="337"/>
        <end position="356"/>
    </location>
</feature>
<proteinExistence type="predicted"/>
<feature type="transmembrane region" description="Helical" evidence="1">
    <location>
        <begin position="198"/>
        <end position="222"/>
    </location>
</feature>
<feature type="transmembrane region" description="Helical" evidence="1">
    <location>
        <begin position="362"/>
        <end position="384"/>
    </location>
</feature>
<feature type="transmembrane region" description="Helical" evidence="1">
    <location>
        <begin position="46"/>
        <end position="66"/>
    </location>
</feature>
<keyword evidence="1" id="KW-1133">Transmembrane helix</keyword>
<keyword evidence="3" id="KW-1185">Reference proteome</keyword>
<accession>A0A366M2L8</accession>
<reference evidence="2 3" key="1">
    <citation type="submission" date="2018-06" db="EMBL/GenBank/DDBJ databases">
        <title>Sphaerisporangium craniellae sp. nov., isolated from a marine sponge in the South China Sea.</title>
        <authorList>
            <person name="Li L."/>
        </authorList>
    </citation>
    <scope>NUCLEOTIDE SEQUENCE [LARGE SCALE GENOMIC DNA]</scope>
    <source>
        <strain evidence="2 3">LHW63015</strain>
    </source>
</reference>
<comment type="caution">
    <text evidence="2">The sequence shown here is derived from an EMBL/GenBank/DDBJ whole genome shotgun (WGS) entry which is preliminary data.</text>
</comment>
<feature type="transmembrane region" description="Helical" evidence="1">
    <location>
        <begin position="242"/>
        <end position="270"/>
    </location>
</feature>
<gene>
    <name evidence="2" type="ORF">DP939_12000</name>
</gene>
<dbReference type="AlphaFoldDB" id="A0A366M2L8"/>
<dbReference type="EMBL" id="QMEY01000003">
    <property type="protein sequence ID" value="RBQ20488.1"/>
    <property type="molecule type" value="Genomic_DNA"/>
</dbReference>
<feature type="transmembrane region" description="Helical" evidence="1">
    <location>
        <begin position="308"/>
        <end position="325"/>
    </location>
</feature>
<dbReference type="Proteomes" id="UP000253303">
    <property type="component" value="Unassembled WGS sequence"/>
</dbReference>
<organism evidence="2 3">
    <name type="scientific">Spongiactinospora rosea</name>
    <dbReference type="NCBI Taxonomy" id="2248750"/>
    <lineage>
        <taxon>Bacteria</taxon>
        <taxon>Bacillati</taxon>
        <taxon>Actinomycetota</taxon>
        <taxon>Actinomycetes</taxon>
        <taxon>Streptosporangiales</taxon>
        <taxon>Streptosporangiaceae</taxon>
        <taxon>Spongiactinospora</taxon>
    </lineage>
</organism>
<feature type="transmembrane region" description="Helical" evidence="1">
    <location>
        <begin position="110"/>
        <end position="132"/>
    </location>
</feature>
<evidence type="ECO:0000313" key="2">
    <source>
        <dbReference type="EMBL" id="RBQ20488.1"/>
    </source>
</evidence>
<dbReference type="PROSITE" id="PS51257">
    <property type="entry name" value="PROKAR_LIPOPROTEIN"/>
    <property type="match status" value="1"/>
</dbReference>
<evidence type="ECO:0000256" key="1">
    <source>
        <dbReference type="SAM" id="Phobius"/>
    </source>
</evidence>
<name>A0A366M2L8_9ACTN</name>
<feature type="transmembrane region" description="Helical" evidence="1">
    <location>
        <begin position="78"/>
        <end position="98"/>
    </location>
</feature>